<proteinExistence type="predicted"/>
<dbReference type="Proteomes" id="UP000239589">
    <property type="component" value="Unassembled WGS sequence"/>
</dbReference>
<comment type="caution">
    <text evidence="1">The sequence shown here is derived from an EMBL/GenBank/DDBJ whole genome shotgun (WGS) entry which is preliminary data.</text>
</comment>
<keyword evidence="2" id="KW-1185">Reference proteome</keyword>
<organism evidence="1 2">
    <name type="scientific">Cuspidothrix issatschenkoi CHARLIE-1</name>
    <dbReference type="NCBI Taxonomy" id="2052836"/>
    <lineage>
        <taxon>Bacteria</taxon>
        <taxon>Bacillati</taxon>
        <taxon>Cyanobacteriota</taxon>
        <taxon>Cyanophyceae</taxon>
        <taxon>Nostocales</taxon>
        <taxon>Aphanizomenonaceae</taxon>
        <taxon>Cuspidothrix</taxon>
    </lineage>
</organism>
<evidence type="ECO:0000313" key="1">
    <source>
        <dbReference type="EMBL" id="PPJ64812.1"/>
    </source>
</evidence>
<evidence type="ECO:0000313" key="2">
    <source>
        <dbReference type="Proteomes" id="UP000239589"/>
    </source>
</evidence>
<protein>
    <submittedName>
        <fullName evidence="1">Uncharacterized protein</fullName>
    </submittedName>
</protein>
<dbReference type="EMBL" id="PGEM01000020">
    <property type="protein sequence ID" value="PPJ64812.1"/>
    <property type="molecule type" value="Genomic_DNA"/>
</dbReference>
<name>A0A2S6CYL5_9CYAN</name>
<reference evidence="1 2" key="1">
    <citation type="submission" date="2018-02" db="EMBL/GenBank/DDBJ databases">
        <title>Discovery of a pederin family compound in a non-symbiotic bloom-forming cyanobacterium.</title>
        <authorList>
            <person name="Kust A."/>
            <person name="Mares J."/>
            <person name="Jokela J."/>
            <person name="Urajova P."/>
            <person name="Hajek J."/>
            <person name="Saurav K."/>
            <person name="Voracova K."/>
            <person name="Fewer D.P."/>
            <person name="Haapaniemi E."/>
            <person name="Permi P."/>
            <person name="Rehakova K."/>
            <person name="Sivonen K."/>
            <person name="Hrouzek P."/>
        </authorList>
    </citation>
    <scope>NUCLEOTIDE SEQUENCE [LARGE SCALE GENOMIC DNA]</scope>
    <source>
        <strain evidence="1 2">CHARLIE-1</strain>
    </source>
</reference>
<accession>A0A2S6CYL5</accession>
<sequence>MAKFTRRHLFQAAGGAFAAWAWHQLPFNESNAVYAQKTPFVFDTPGFQNDLLPSEARQKQLLRARWNEDMNRLTERLIQNEPWNFTNQPTLTDYYNPRTTKVPAGAAVVPITWLVYPNRIKYAFPEVGRRKHWEYADNGVPDPTYEPKGPRGWQDEYCEWSITRNAQGKITKVSFTSETREYWYALWNVEPKAVLRLYQQLVSKQVKLEDLYLRDKNGQPIIDPQTGRPAYNELNKWNNTTKNGIAHLIGEFNSLQGAMFLGGQSTIIRKDEQGNPMTDASQLLNCGLHGTPNRNSDPFIGARVNDLVRLGVRVSLMNPVGIYIQEPNFQTYELPANAPSNVKPSDFWKVLRGRKRKPGEESDLILHAVYEVPPELGFTVGDMTIAGFPINYGAQIAETMQVDVIGEGIPQEKTPKIYSCAETATIPYPEVLRERKLLKVGERSNLNMRIEQGSTVKDVALKTKHCDKDTSIEFVGGPGVTVQKTGFRDEKNYQLFILTLTIAKNAPLGNRSILVKNSKGVSGPARYGLLEVVPPKTLGK</sequence>
<gene>
    <name evidence="1" type="ORF">CUN59_02725</name>
</gene>
<dbReference type="OrthoDB" id="226361at2"/>
<dbReference type="RefSeq" id="WP_104386393.1">
    <property type="nucleotide sequence ID" value="NZ_PGEM01000020.1"/>
</dbReference>
<dbReference type="AlphaFoldDB" id="A0A2S6CYL5"/>